<feature type="region of interest" description="Disordered" evidence="1">
    <location>
        <begin position="38"/>
        <end position="72"/>
    </location>
</feature>
<keyword evidence="2" id="KW-0732">Signal</keyword>
<accession>V6KQV9</accession>
<evidence type="ECO:0000256" key="2">
    <source>
        <dbReference type="SAM" id="SignalP"/>
    </source>
</evidence>
<feature type="non-terminal residue" evidence="3">
    <location>
        <position position="72"/>
    </location>
</feature>
<dbReference type="STRING" id="1352936.M878_09750"/>
<protein>
    <recommendedName>
        <fullName evidence="5">Secreted protein</fullName>
    </recommendedName>
</protein>
<proteinExistence type="predicted"/>
<dbReference type="AlphaFoldDB" id="V6KQV9"/>
<feature type="chain" id="PRO_5004748663" description="Secreted protein" evidence="2">
    <location>
        <begin position="28"/>
        <end position="72"/>
    </location>
</feature>
<dbReference type="HOGENOM" id="CLU_2746352_0_0_11"/>
<gene>
    <name evidence="3" type="ORF">M878_09750</name>
</gene>
<feature type="signal peptide" evidence="2">
    <location>
        <begin position="1"/>
        <end position="27"/>
    </location>
</feature>
<evidence type="ECO:0000313" key="4">
    <source>
        <dbReference type="Proteomes" id="UP000017984"/>
    </source>
</evidence>
<comment type="caution">
    <text evidence="3">The sequence shown here is derived from an EMBL/GenBank/DDBJ whole genome shotgun (WGS) entry which is preliminary data.</text>
</comment>
<organism evidence="3 4">
    <name type="scientific">Streptomyces roseochromogenus subsp. oscitans DS 12.976</name>
    <dbReference type="NCBI Taxonomy" id="1352936"/>
    <lineage>
        <taxon>Bacteria</taxon>
        <taxon>Bacillati</taxon>
        <taxon>Actinomycetota</taxon>
        <taxon>Actinomycetes</taxon>
        <taxon>Kitasatosporales</taxon>
        <taxon>Streptomycetaceae</taxon>
        <taxon>Streptomyces</taxon>
    </lineage>
</organism>
<dbReference type="EMBL" id="AWQX01000077">
    <property type="protein sequence ID" value="EST34565.1"/>
    <property type="molecule type" value="Genomic_DNA"/>
</dbReference>
<evidence type="ECO:0000256" key="1">
    <source>
        <dbReference type="SAM" id="MobiDB-lite"/>
    </source>
</evidence>
<evidence type="ECO:0000313" key="3">
    <source>
        <dbReference type="EMBL" id="EST34565.1"/>
    </source>
</evidence>
<name>V6KQV9_STRRC</name>
<keyword evidence="4" id="KW-1185">Reference proteome</keyword>
<evidence type="ECO:0008006" key="5">
    <source>
        <dbReference type="Google" id="ProtNLM"/>
    </source>
</evidence>
<sequence length="72" mass="7360">MFRGTTARTVLASFAVALLALLFFASAETFTRAHTLGEARAKAEPGITSPAKPARDGSETLRTPGCPGAPAG</sequence>
<reference evidence="3 4" key="1">
    <citation type="journal article" date="2014" name="Genome Announc.">
        <title>Draft Genome Sequence of Streptomyces roseochromogenes subsp. oscitans DS 12.976, Producer of the Aminocoumarin Antibiotic Clorobiocin.</title>
        <authorList>
            <person name="Ruckert C."/>
            <person name="Kalinowski J."/>
            <person name="Heide L."/>
            <person name="Apel A.K."/>
        </authorList>
    </citation>
    <scope>NUCLEOTIDE SEQUENCE [LARGE SCALE GENOMIC DNA]</scope>
    <source>
        <strain evidence="3 4">DS 12.976</strain>
    </source>
</reference>
<dbReference type="Proteomes" id="UP000017984">
    <property type="component" value="Chromosome"/>
</dbReference>